<gene>
    <name evidence="5" type="ORF">D4A47_02540</name>
</gene>
<dbReference type="Pfam" id="PF17853">
    <property type="entry name" value="GGDEF_2"/>
    <property type="match status" value="1"/>
</dbReference>
<evidence type="ECO:0000259" key="2">
    <source>
        <dbReference type="Pfam" id="PF05651"/>
    </source>
</evidence>
<feature type="domain" description="CdaR GGDEF-like" evidence="4">
    <location>
        <begin position="154"/>
        <end position="276"/>
    </location>
</feature>
<reference evidence="5 6" key="1">
    <citation type="submission" date="2018-10" db="EMBL/GenBank/DDBJ databases">
        <title>Anaerotruncus faecis sp. nov., isolated from human feces.</title>
        <authorList>
            <person name="Wang Y.-J."/>
        </authorList>
    </citation>
    <scope>NUCLEOTIDE SEQUENCE [LARGE SCALE GENOMIC DNA]</scope>
    <source>
        <strain evidence="5 6">22A2-44</strain>
    </source>
</reference>
<accession>A0A498CP21</accession>
<comment type="similarity">
    <text evidence="1">Belongs to the CdaR family.</text>
</comment>
<dbReference type="Pfam" id="PF13556">
    <property type="entry name" value="HTH_30"/>
    <property type="match status" value="1"/>
</dbReference>
<dbReference type="InterPro" id="IPR008599">
    <property type="entry name" value="Diacid_rec"/>
</dbReference>
<organism evidence="5 6">
    <name type="scientific">Anaerotruncus massiliensis</name>
    <name type="common">ex Liu et al. 2021</name>
    <dbReference type="NCBI Taxonomy" id="2321404"/>
    <lineage>
        <taxon>Bacteria</taxon>
        <taxon>Bacillati</taxon>
        <taxon>Bacillota</taxon>
        <taxon>Clostridia</taxon>
        <taxon>Eubacteriales</taxon>
        <taxon>Oscillospiraceae</taxon>
        <taxon>Anaerotruncus</taxon>
    </lineage>
</organism>
<dbReference type="InterPro" id="IPR051448">
    <property type="entry name" value="CdaR-like_regulators"/>
</dbReference>
<feature type="domain" description="Putative sugar diacid recognition" evidence="2">
    <location>
        <begin position="13"/>
        <end position="144"/>
    </location>
</feature>
<feature type="domain" description="PucR C-terminal helix-turn-helix" evidence="3">
    <location>
        <begin position="325"/>
        <end position="380"/>
    </location>
</feature>
<evidence type="ECO:0000256" key="1">
    <source>
        <dbReference type="ARBA" id="ARBA00006754"/>
    </source>
</evidence>
<dbReference type="InterPro" id="IPR009057">
    <property type="entry name" value="Homeodomain-like_sf"/>
</dbReference>
<name>A0A498CP21_9FIRM</name>
<dbReference type="InterPro" id="IPR041522">
    <property type="entry name" value="CdaR_GGDEF"/>
</dbReference>
<dbReference type="InterPro" id="IPR025736">
    <property type="entry name" value="PucR_C-HTH_dom"/>
</dbReference>
<dbReference type="PANTHER" id="PTHR33744:SF15">
    <property type="entry name" value="CARBOHYDRATE DIACID REGULATOR"/>
    <property type="match status" value="1"/>
</dbReference>
<evidence type="ECO:0000313" key="5">
    <source>
        <dbReference type="EMBL" id="RLL13786.1"/>
    </source>
</evidence>
<dbReference type="AlphaFoldDB" id="A0A498CP21"/>
<keyword evidence="6" id="KW-1185">Reference proteome</keyword>
<dbReference type="PANTHER" id="PTHR33744">
    <property type="entry name" value="CARBOHYDRATE DIACID REGULATOR"/>
    <property type="match status" value="1"/>
</dbReference>
<proteinExistence type="inferred from homology"/>
<dbReference type="Pfam" id="PF05651">
    <property type="entry name" value="Diacid_rec"/>
    <property type="match status" value="1"/>
</dbReference>
<dbReference type="SUPFAM" id="SSF46689">
    <property type="entry name" value="Homeodomain-like"/>
    <property type="match status" value="1"/>
</dbReference>
<comment type="caution">
    <text evidence="5">The sequence shown here is derived from an EMBL/GenBank/DDBJ whole genome shotgun (WGS) entry which is preliminary data.</text>
</comment>
<evidence type="ECO:0000259" key="4">
    <source>
        <dbReference type="Pfam" id="PF17853"/>
    </source>
</evidence>
<protein>
    <submittedName>
        <fullName evidence="5">Transcriptional regulator</fullName>
    </submittedName>
</protein>
<evidence type="ECO:0000313" key="6">
    <source>
        <dbReference type="Proteomes" id="UP000276301"/>
    </source>
</evidence>
<dbReference type="Proteomes" id="UP000276301">
    <property type="component" value="Unassembled WGS sequence"/>
</dbReference>
<dbReference type="EMBL" id="RCHT01000002">
    <property type="protein sequence ID" value="RLL13786.1"/>
    <property type="molecule type" value="Genomic_DNA"/>
</dbReference>
<dbReference type="InterPro" id="IPR042070">
    <property type="entry name" value="PucR_C-HTH_sf"/>
</dbReference>
<sequence length="393" mass="44964">MGTGREGCRMDISKRNAMQIVNEISGIIGQHVNMMDADGTIIASTDPERMDTYHEGAARVIGEHLDELIIQSDDEYEGTRKGINLPILLDGEIAGVVGITGERDEVVKYGQIIKKMTEILLIENFDKEQKKIDDRIRTRFIDEWLYGDAISQGQAFIQRGARLGIDITLPRRVLVAEIENLRDYSDSPEGQRIIDRVNKTVRRMVGEEKNGVFAKTASQMICLMPDCEDAKLRFFAQQIQAQVWRQFSIRVIVGADSRDGSLLHQSYLRAHKALRACRASRGSTIRFYDDINLELFMDEIPQTSKAEFIRRIFRGFTPEEIDSWVHLLEVYFEADGSLSDAAAQLFIHKNTLQYKLRKLCEQTGYDPRSLSDSSLFYLAVQFYNENRDELNFV</sequence>
<evidence type="ECO:0000259" key="3">
    <source>
        <dbReference type="Pfam" id="PF13556"/>
    </source>
</evidence>
<dbReference type="Gene3D" id="1.10.10.2840">
    <property type="entry name" value="PucR C-terminal helix-turn-helix domain"/>
    <property type="match status" value="1"/>
</dbReference>